<accession>A0A4C1XA14</accession>
<evidence type="ECO:0000313" key="2">
    <source>
        <dbReference type="EMBL" id="GBP59077.1"/>
    </source>
</evidence>
<feature type="region of interest" description="Disordered" evidence="1">
    <location>
        <begin position="115"/>
        <end position="160"/>
    </location>
</feature>
<dbReference type="AlphaFoldDB" id="A0A4C1XA14"/>
<proteinExistence type="predicted"/>
<name>A0A4C1XA14_EUMVA</name>
<dbReference type="EMBL" id="BGZK01000751">
    <property type="protein sequence ID" value="GBP59077.1"/>
    <property type="molecule type" value="Genomic_DNA"/>
</dbReference>
<protein>
    <submittedName>
        <fullName evidence="2">Uncharacterized protein</fullName>
    </submittedName>
</protein>
<evidence type="ECO:0000256" key="1">
    <source>
        <dbReference type="SAM" id="MobiDB-lite"/>
    </source>
</evidence>
<dbReference type="Proteomes" id="UP000299102">
    <property type="component" value="Unassembled WGS sequence"/>
</dbReference>
<organism evidence="2 3">
    <name type="scientific">Eumeta variegata</name>
    <name type="common">Bagworm moth</name>
    <name type="synonym">Eumeta japonica</name>
    <dbReference type="NCBI Taxonomy" id="151549"/>
    <lineage>
        <taxon>Eukaryota</taxon>
        <taxon>Metazoa</taxon>
        <taxon>Ecdysozoa</taxon>
        <taxon>Arthropoda</taxon>
        <taxon>Hexapoda</taxon>
        <taxon>Insecta</taxon>
        <taxon>Pterygota</taxon>
        <taxon>Neoptera</taxon>
        <taxon>Endopterygota</taxon>
        <taxon>Lepidoptera</taxon>
        <taxon>Glossata</taxon>
        <taxon>Ditrysia</taxon>
        <taxon>Tineoidea</taxon>
        <taxon>Psychidae</taxon>
        <taxon>Oiketicinae</taxon>
        <taxon>Eumeta</taxon>
    </lineage>
</organism>
<gene>
    <name evidence="2" type="ORF">EVAR_39163_1</name>
</gene>
<keyword evidence="3" id="KW-1185">Reference proteome</keyword>
<feature type="compositionally biased region" description="Basic and acidic residues" evidence="1">
    <location>
        <begin position="142"/>
        <end position="160"/>
    </location>
</feature>
<comment type="caution">
    <text evidence="2">The sequence shown here is derived from an EMBL/GenBank/DDBJ whole genome shotgun (WGS) entry which is preliminary data.</text>
</comment>
<feature type="compositionally biased region" description="Basic and acidic residues" evidence="1">
    <location>
        <begin position="1"/>
        <end position="11"/>
    </location>
</feature>
<sequence length="209" mass="23353">MRPLHYHDKRNLARTSRASGERPARRSRPRLCGQNYSRIGGTANCYSWLPFKAPAELSRVQREILRARTTAVAAARALMSFGKGFVSKNEMVQTSIICVSWGLITTVVVSAATSSGTDGLGCPPRREASDPLWPKLKTHRQSGRDRDRTRNNSSVRTDKFHRNKARPLGFDWPGVSSRSYQHIPGQASRVANLKCDVTTKELTVIVTYL</sequence>
<reference evidence="2 3" key="1">
    <citation type="journal article" date="2019" name="Commun. Biol.">
        <title>The bagworm genome reveals a unique fibroin gene that provides high tensile strength.</title>
        <authorList>
            <person name="Kono N."/>
            <person name="Nakamura H."/>
            <person name="Ohtoshi R."/>
            <person name="Tomita M."/>
            <person name="Numata K."/>
            <person name="Arakawa K."/>
        </authorList>
    </citation>
    <scope>NUCLEOTIDE SEQUENCE [LARGE SCALE GENOMIC DNA]</scope>
</reference>
<evidence type="ECO:0000313" key="3">
    <source>
        <dbReference type="Proteomes" id="UP000299102"/>
    </source>
</evidence>
<feature type="region of interest" description="Disordered" evidence="1">
    <location>
        <begin position="1"/>
        <end position="28"/>
    </location>
</feature>